<organism evidence="2 3">
    <name type="scientific">Liparis tanakae</name>
    <name type="common">Tanaka's snailfish</name>
    <dbReference type="NCBI Taxonomy" id="230148"/>
    <lineage>
        <taxon>Eukaryota</taxon>
        <taxon>Metazoa</taxon>
        <taxon>Chordata</taxon>
        <taxon>Craniata</taxon>
        <taxon>Vertebrata</taxon>
        <taxon>Euteleostomi</taxon>
        <taxon>Actinopterygii</taxon>
        <taxon>Neopterygii</taxon>
        <taxon>Teleostei</taxon>
        <taxon>Neoteleostei</taxon>
        <taxon>Acanthomorphata</taxon>
        <taxon>Eupercaria</taxon>
        <taxon>Perciformes</taxon>
        <taxon>Cottioidei</taxon>
        <taxon>Cottales</taxon>
        <taxon>Liparidae</taxon>
        <taxon>Liparis</taxon>
    </lineage>
</organism>
<dbReference type="EMBL" id="SRLO01000310">
    <property type="protein sequence ID" value="TNN61692.1"/>
    <property type="molecule type" value="Genomic_DNA"/>
</dbReference>
<dbReference type="OrthoDB" id="546434at2759"/>
<feature type="region of interest" description="Disordered" evidence="1">
    <location>
        <begin position="1"/>
        <end position="25"/>
    </location>
</feature>
<reference evidence="2 3" key="1">
    <citation type="submission" date="2019-03" db="EMBL/GenBank/DDBJ databases">
        <title>First draft genome of Liparis tanakae, snailfish: a comprehensive survey of snailfish specific genes.</title>
        <authorList>
            <person name="Kim W."/>
            <person name="Song I."/>
            <person name="Jeong J.-H."/>
            <person name="Kim D."/>
            <person name="Kim S."/>
            <person name="Ryu S."/>
            <person name="Song J.Y."/>
            <person name="Lee S.K."/>
        </authorList>
    </citation>
    <scope>NUCLEOTIDE SEQUENCE [LARGE SCALE GENOMIC DNA]</scope>
    <source>
        <tissue evidence="2">Muscle</tissue>
    </source>
</reference>
<name>A0A4Z2HA79_9TELE</name>
<evidence type="ECO:0000313" key="3">
    <source>
        <dbReference type="Proteomes" id="UP000314294"/>
    </source>
</evidence>
<feature type="compositionally biased region" description="Basic and acidic residues" evidence="1">
    <location>
        <begin position="1"/>
        <end position="13"/>
    </location>
</feature>
<proteinExistence type="predicted"/>
<comment type="caution">
    <text evidence="2">The sequence shown here is derived from an EMBL/GenBank/DDBJ whole genome shotgun (WGS) entry which is preliminary data.</text>
</comment>
<gene>
    <name evidence="2" type="ORF">EYF80_028054</name>
</gene>
<dbReference type="Proteomes" id="UP000314294">
    <property type="component" value="Unassembled WGS sequence"/>
</dbReference>
<accession>A0A4Z2HA79</accession>
<keyword evidence="3" id="KW-1185">Reference proteome</keyword>
<sequence length="64" mass="7362">MDERCSASCERDRRQHRGNTLSPCTATSSLTPRLLPLALRTLHRPPPSHIRFLESTKMKCDEEK</sequence>
<evidence type="ECO:0000256" key="1">
    <source>
        <dbReference type="SAM" id="MobiDB-lite"/>
    </source>
</evidence>
<dbReference type="AlphaFoldDB" id="A0A4Z2HA79"/>
<protein>
    <submittedName>
        <fullName evidence="2">Uncharacterized protein</fullName>
    </submittedName>
</protein>
<evidence type="ECO:0000313" key="2">
    <source>
        <dbReference type="EMBL" id="TNN61692.1"/>
    </source>
</evidence>